<dbReference type="AlphaFoldDB" id="A0A2P2IRY9"/>
<evidence type="ECO:0000313" key="1">
    <source>
        <dbReference type="EMBL" id="MBW83984.1"/>
    </source>
</evidence>
<proteinExistence type="predicted"/>
<organism evidence="1">
    <name type="scientific">Rhizophora mucronata</name>
    <name type="common">Asiatic mangrove</name>
    <dbReference type="NCBI Taxonomy" id="61149"/>
    <lineage>
        <taxon>Eukaryota</taxon>
        <taxon>Viridiplantae</taxon>
        <taxon>Streptophyta</taxon>
        <taxon>Embryophyta</taxon>
        <taxon>Tracheophyta</taxon>
        <taxon>Spermatophyta</taxon>
        <taxon>Magnoliopsida</taxon>
        <taxon>eudicotyledons</taxon>
        <taxon>Gunneridae</taxon>
        <taxon>Pentapetalae</taxon>
        <taxon>rosids</taxon>
        <taxon>fabids</taxon>
        <taxon>Malpighiales</taxon>
        <taxon>Rhizophoraceae</taxon>
        <taxon>Rhizophora</taxon>
    </lineage>
</organism>
<reference evidence="1" key="1">
    <citation type="submission" date="2018-02" db="EMBL/GenBank/DDBJ databases">
        <title>Rhizophora mucronata_Transcriptome.</title>
        <authorList>
            <person name="Meera S.P."/>
            <person name="Sreeshan A."/>
            <person name="Augustine A."/>
        </authorList>
    </citation>
    <scope>NUCLEOTIDE SEQUENCE</scope>
    <source>
        <tissue evidence="1">Leaf</tissue>
    </source>
</reference>
<protein>
    <submittedName>
        <fullName evidence="1">Uncharacterized protein</fullName>
    </submittedName>
</protein>
<sequence length="73" mass="8547">MELMSLWKIMFSVMTQQLAPLMNLLQQSLISLCLHLLPKYQLDFLASLAPKVHKWVCLIILHFPIKLDLHIHP</sequence>
<dbReference type="EMBL" id="GGEC01003501">
    <property type="protein sequence ID" value="MBW83984.1"/>
    <property type="molecule type" value="Transcribed_RNA"/>
</dbReference>
<name>A0A2P2IRY9_RHIMU</name>
<accession>A0A2P2IRY9</accession>